<dbReference type="SUPFAM" id="SSF57701">
    <property type="entry name" value="Zn2/Cys6 DNA-binding domain"/>
    <property type="match status" value="1"/>
</dbReference>
<dbReference type="InterPro" id="IPR036864">
    <property type="entry name" value="Zn2-C6_fun-type_DNA-bd_sf"/>
</dbReference>
<dbReference type="InterPro" id="IPR001138">
    <property type="entry name" value="Zn2Cys6_DnaBD"/>
</dbReference>
<sequence>MDFGARRRPKRTHVKAKTGCTICRERRIRCDETRPRCQNCVKYGRTHEVHCTYLASEQLDTTTQDEPGSRVPRYTLPASASVATIDPPTFDLVSREIFLIHHTIGICQDAGVHHMTNGNLGTDLVFKAIGRVNETSFLRDCVYGIAVEHLYGIKKSTDLLCEKYYYRGQALSGLREHLSCEDNLDHAAIIMACIMLSWGASSSEEFFQTVQGIFMILNREDVIPSRSDVVDLFLPVADDWQMARWCGNRSQLLDSALQSVTSLIKFVREKPTLLLAAKELKNFLINMRRLDVGRLTEPAQSKALFPARSWLPWLHALLGHMQDNDPFIVPFFANYEMVQMAHAIVLPRTRHLLALRRRALAIQWAGAKLGHGFAACNVHTSDVMQGPLLMANTYLASLDDNPTICIVG</sequence>
<organism evidence="3 4">
    <name type="scientific">Aureobasidium pullulans</name>
    <name type="common">Black yeast</name>
    <name type="synonym">Pullularia pullulans</name>
    <dbReference type="NCBI Taxonomy" id="5580"/>
    <lineage>
        <taxon>Eukaryota</taxon>
        <taxon>Fungi</taxon>
        <taxon>Dikarya</taxon>
        <taxon>Ascomycota</taxon>
        <taxon>Pezizomycotina</taxon>
        <taxon>Dothideomycetes</taxon>
        <taxon>Dothideomycetidae</taxon>
        <taxon>Dothideales</taxon>
        <taxon>Saccotheciaceae</taxon>
        <taxon>Aureobasidium</taxon>
    </lineage>
</organism>
<proteinExistence type="predicted"/>
<dbReference type="PROSITE" id="PS50048">
    <property type="entry name" value="ZN2_CY6_FUNGAL_2"/>
    <property type="match status" value="1"/>
</dbReference>
<comment type="caution">
    <text evidence="3">The sequence shown here is derived from an EMBL/GenBank/DDBJ whole genome shotgun (WGS) entry which is preliminary data.</text>
</comment>
<dbReference type="SMART" id="SM00066">
    <property type="entry name" value="GAL4"/>
    <property type="match status" value="1"/>
</dbReference>
<dbReference type="GO" id="GO:0000981">
    <property type="term" value="F:DNA-binding transcription factor activity, RNA polymerase II-specific"/>
    <property type="evidence" value="ECO:0007669"/>
    <property type="project" value="InterPro"/>
</dbReference>
<keyword evidence="1" id="KW-0539">Nucleus</keyword>
<dbReference type="Gene3D" id="4.10.240.10">
    <property type="entry name" value="Zn(2)-C6 fungal-type DNA-binding domain"/>
    <property type="match status" value="1"/>
</dbReference>
<dbReference type="PANTHER" id="PTHR47657:SF11">
    <property type="entry name" value="FINGER DOMAIN PROTEIN, PUTATIVE (AFU_ORTHOLOGUE AFUA_1G01650)-RELATED"/>
    <property type="match status" value="1"/>
</dbReference>
<dbReference type="PANTHER" id="PTHR47657">
    <property type="entry name" value="STEROL REGULATORY ELEMENT-BINDING PROTEIN ECM22"/>
    <property type="match status" value="1"/>
</dbReference>
<dbReference type="AlphaFoldDB" id="A0AB38MDQ4"/>
<dbReference type="CDD" id="cd00067">
    <property type="entry name" value="GAL4"/>
    <property type="match status" value="1"/>
</dbReference>
<dbReference type="InterPro" id="IPR052400">
    <property type="entry name" value="Zn2-C6_fungal_TF"/>
</dbReference>
<name>A0AB38MDQ4_AURPU</name>
<dbReference type="Pfam" id="PF00172">
    <property type="entry name" value="Zn_clus"/>
    <property type="match status" value="1"/>
</dbReference>
<dbReference type="Proteomes" id="UP000305064">
    <property type="component" value="Unassembled WGS sequence"/>
</dbReference>
<gene>
    <name evidence="3" type="ORF">D6C94_00107</name>
</gene>
<protein>
    <recommendedName>
        <fullName evidence="2">Zn(2)-C6 fungal-type domain-containing protein</fullName>
    </recommendedName>
</protein>
<dbReference type="GO" id="GO:0008270">
    <property type="term" value="F:zinc ion binding"/>
    <property type="evidence" value="ECO:0007669"/>
    <property type="project" value="InterPro"/>
</dbReference>
<evidence type="ECO:0000313" key="4">
    <source>
        <dbReference type="Proteomes" id="UP000305064"/>
    </source>
</evidence>
<evidence type="ECO:0000313" key="3">
    <source>
        <dbReference type="EMBL" id="THY79858.1"/>
    </source>
</evidence>
<feature type="domain" description="Zn(2)-C6 fungal-type" evidence="2">
    <location>
        <begin position="19"/>
        <end position="53"/>
    </location>
</feature>
<accession>A0AB38MDQ4</accession>
<evidence type="ECO:0000259" key="2">
    <source>
        <dbReference type="PROSITE" id="PS50048"/>
    </source>
</evidence>
<evidence type="ECO:0000256" key="1">
    <source>
        <dbReference type="ARBA" id="ARBA00023242"/>
    </source>
</evidence>
<reference evidence="3 4" key="1">
    <citation type="submission" date="2018-10" db="EMBL/GenBank/DDBJ databases">
        <title>Fifty Aureobasidium pullulans genomes reveal a recombining polyextremotolerant generalist.</title>
        <authorList>
            <person name="Gostincar C."/>
            <person name="Turk M."/>
            <person name="Zajc J."/>
            <person name="Gunde-Cimerman N."/>
        </authorList>
    </citation>
    <scope>NUCLEOTIDE SEQUENCE [LARGE SCALE GENOMIC DNA]</scope>
    <source>
        <strain evidence="3 4">EXF-4256</strain>
    </source>
</reference>
<dbReference type="EMBL" id="QZBJ01000001">
    <property type="protein sequence ID" value="THY79858.1"/>
    <property type="molecule type" value="Genomic_DNA"/>
</dbReference>